<evidence type="ECO:0000313" key="3">
    <source>
        <dbReference type="Proteomes" id="UP001303115"/>
    </source>
</evidence>
<feature type="non-terminal residue" evidence="2">
    <location>
        <position position="1"/>
    </location>
</feature>
<dbReference type="Proteomes" id="UP001303115">
    <property type="component" value="Unassembled WGS sequence"/>
</dbReference>
<dbReference type="AlphaFoldDB" id="A0AAN6SMS2"/>
<feature type="compositionally biased region" description="Pro residues" evidence="1">
    <location>
        <begin position="46"/>
        <end position="55"/>
    </location>
</feature>
<comment type="caution">
    <text evidence="2">The sequence shown here is derived from an EMBL/GenBank/DDBJ whole genome shotgun (WGS) entry which is preliminary data.</text>
</comment>
<organism evidence="2 3">
    <name type="scientific">Parachaetomium inaequale</name>
    <dbReference type="NCBI Taxonomy" id="2588326"/>
    <lineage>
        <taxon>Eukaryota</taxon>
        <taxon>Fungi</taxon>
        <taxon>Dikarya</taxon>
        <taxon>Ascomycota</taxon>
        <taxon>Pezizomycotina</taxon>
        <taxon>Sordariomycetes</taxon>
        <taxon>Sordariomycetidae</taxon>
        <taxon>Sordariales</taxon>
        <taxon>Chaetomiaceae</taxon>
        <taxon>Parachaetomium</taxon>
    </lineage>
</organism>
<dbReference type="EMBL" id="MU854533">
    <property type="protein sequence ID" value="KAK4033404.1"/>
    <property type="molecule type" value="Genomic_DNA"/>
</dbReference>
<gene>
    <name evidence="2" type="ORF">C8A01DRAFT_40154</name>
</gene>
<keyword evidence="3" id="KW-1185">Reference proteome</keyword>
<accession>A0AAN6SMS2</accession>
<proteinExistence type="predicted"/>
<sequence length="222" mass="23695">TATPSPPFSRTPTTPSPKTTIKSPSATGPPSPNSPPRGKAASGAGIPPPPPPLLSPPTSTTTASPTPRQGSDWGASSPSPACATSSTRGWASRPRTQRRWSRRTGGPCRGRCGSWLGSGGGTCTGRGGSGRCGGCGLRMRRRGGVGLTFLRAGRLGLLWRGVWWVGGRMGLTVLGRGAWWAGRRRGWWRSRGGRRRGVSRKGVRVRRRLRSWLKRGQKRRTL</sequence>
<feature type="compositionally biased region" description="Low complexity" evidence="1">
    <location>
        <begin position="10"/>
        <end position="26"/>
    </location>
</feature>
<evidence type="ECO:0000313" key="2">
    <source>
        <dbReference type="EMBL" id="KAK4033404.1"/>
    </source>
</evidence>
<feature type="compositionally biased region" description="Low complexity" evidence="1">
    <location>
        <begin position="56"/>
        <end position="67"/>
    </location>
</feature>
<protein>
    <submittedName>
        <fullName evidence="2">Uncharacterized protein</fullName>
    </submittedName>
</protein>
<feature type="non-terminal residue" evidence="2">
    <location>
        <position position="222"/>
    </location>
</feature>
<feature type="compositionally biased region" description="Low complexity" evidence="1">
    <location>
        <begin position="75"/>
        <end position="87"/>
    </location>
</feature>
<feature type="region of interest" description="Disordered" evidence="1">
    <location>
        <begin position="1"/>
        <end position="109"/>
    </location>
</feature>
<name>A0AAN6SMS2_9PEZI</name>
<reference evidence="3" key="1">
    <citation type="journal article" date="2023" name="Mol. Phylogenet. Evol.">
        <title>Genome-scale phylogeny and comparative genomics of the fungal order Sordariales.</title>
        <authorList>
            <person name="Hensen N."/>
            <person name="Bonometti L."/>
            <person name="Westerberg I."/>
            <person name="Brannstrom I.O."/>
            <person name="Guillou S."/>
            <person name="Cros-Aarteil S."/>
            <person name="Calhoun S."/>
            <person name="Haridas S."/>
            <person name="Kuo A."/>
            <person name="Mondo S."/>
            <person name="Pangilinan J."/>
            <person name="Riley R."/>
            <person name="LaButti K."/>
            <person name="Andreopoulos B."/>
            <person name="Lipzen A."/>
            <person name="Chen C."/>
            <person name="Yan M."/>
            <person name="Daum C."/>
            <person name="Ng V."/>
            <person name="Clum A."/>
            <person name="Steindorff A."/>
            <person name="Ohm R.A."/>
            <person name="Martin F."/>
            <person name="Silar P."/>
            <person name="Natvig D.O."/>
            <person name="Lalanne C."/>
            <person name="Gautier V."/>
            <person name="Ament-Velasquez S.L."/>
            <person name="Kruys A."/>
            <person name="Hutchinson M.I."/>
            <person name="Powell A.J."/>
            <person name="Barry K."/>
            <person name="Miller A.N."/>
            <person name="Grigoriev I.V."/>
            <person name="Debuchy R."/>
            <person name="Gladieux P."/>
            <person name="Hiltunen Thoren M."/>
            <person name="Johannesson H."/>
        </authorList>
    </citation>
    <scope>NUCLEOTIDE SEQUENCE [LARGE SCALE GENOMIC DNA]</scope>
    <source>
        <strain evidence="3">CBS 284.82</strain>
    </source>
</reference>
<evidence type="ECO:0000256" key="1">
    <source>
        <dbReference type="SAM" id="MobiDB-lite"/>
    </source>
</evidence>